<dbReference type="RefSeq" id="WP_179355263.1">
    <property type="nucleotide sequence ID" value="NZ_CP058627.1"/>
</dbReference>
<dbReference type="PANTHER" id="PTHR35936:SF25">
    <property type="entry name" value="ABC TRANSPORTER SUBSTRATE-BINDING PROTEIN"/>
    <property type="match status" value="1"/>
</dbReference>
<reference evidence="2 3" key="1">
    <citation type="submission" date="2020-07" db="EMBL/GenBank/DDBJ databases">
        <title>Complete genome sequence of Chitinibacter sp. 2T18.</title>
        <authorList>
            <person name="Bae J.-W."/>
            <person name="Choi J.-W."/>
        </authorList>
    </citation>
    <scope>NUCLEOTIDE SEQUENCE [LARGE SCALE GENOMIC DNA]</scope>
    <source>
        <strain evidence="2 3">2T18</strain>
    </source>
</reference>
<feature type="chain" id="PRO_5028911516" evidence="1">
    <location>
        <begin position="20"/>
        <end position="233"/>
    </location>
</feature>
<keyword evidence="1" id="KW-0732">Signal</keyword>
<gene>
    <name evidence="2" type="ORF">HQ393_11230</name>
</gene>
<dbReference type="PANTHER" id="PTHR35936">
    <property type="entry name" value="MEMBRANE-BOUND LYTIC MUREIN TRANSGLYCOSYLASE F"/>
    <property type="match status" value="1"/>
</dbReference>
<feature type="signal peptide" evidence="1">
    <location>
        <begin position="1"/>
        <end position="19"/>
    </location>
</feature>
<evidence type="ECO:0000256" key="1">
    <source>
        <dbReference type="SAM" id="SignalP"/>
    </source>
</evidence>
<evidence type="ECO:0000313" key="2">
    <source>
        <dbReference type="EMBL" id="QLG88760.1"/>
    </source>
</evidence>
<dbReference type="SUPFAM" id="SSF53850">
    <property type="entry name" value="Periplasmic binding protein-like II"/>
    <property type="match status" value="1"/>
</dbReference>
<dbReference type="KEGG" id="chiz:HQ393_11230"/>
<dbReference type="EMBL" id="CP058627">
    <property type="protein sequence ID" value="QLG88760.1"/>
    <property type="molecule type" value="Genomic_DNA"/>
</dbReference>
<sequence length="233" mass="25460">MLRRIAPFALLLACSMLEAAPIKLVTGPDYAPFADPALPNGGIATELVIAAFQQAGEQTALEWRPWSNGYHATLKGEFVATFPYMRTPEREKVFLYSEPLFDLKFYVFGHAGAALDGRNLASLKGHRYCQPLGWALLPAIDAMVKSGDLLIQRPNDMTACLKLIAAGHSDFTITDKEQGLRSIAKSAKAQSDIVPLGGQMDSLSLHLIVPRALPNGEEILKRFNQGLQAVRAR</sequence>
<dbReference type="Proteomes" id="UP000509597">
    <property type="component" value="Chromosome"/>
</dbReference>
<proteinExistence type="predicted"/>
<dbReference type="Gene3D" id="3.40.190.10">
    <property type="entry name" value="Periplasmic binding protein-like II"/>
    <property type="match status" value="2"/>
</dbReference>
<evidence type="ECO:0000313" key="3">
    <source>
        <dbReference type="Proteomes" id="UP000509597"/>
    </source>
</evidence>
<dbReference type="AlphaFoldDB" id="A0A7H9BJD2"/>
<name>A0A7H9BJD2_9NEIS</name>
<accession>A0A7H9BJD2</accession>
<protein>
    <submittedName>
        <fullName evidence="2">Transporter substrate-binding domain-containing protein</fullName>
    </submittedName>
</protein>
<keyword evidence="3" id="KW-1185">Reference proteome</keyword>
<organism evidence="2 3">
    <name type="scientific">Chitinibacter bivalviorum</name>
    <dbReference type="NCBI Taxonomy" id="2739434"/>
    <lineage>
        <taxon>Bacteria</taxon>
        <taxon>Pseudomonadati</taxon>
        <taxon>Pseudomonadota</taxon>
        <taxon>Betaproteobacteria</taxon>
        <taxon>Neisseriales</taxon>
        <taxon>Chitinibacteraceae</taxon>
        <taxon>Chitinibacter</taxon>
    </lineage>
</organism>